<evidence type="ECO:0000256" key="1">
    <source>
        <dbReference type="SAM" id="MobiDB-lite"/>
    </source>
</evidence>
<gene>
    <name evidence="2" type="ORF">O181_084205</name>
</gene>
<organism evidence="2 3">
    <name type="scientific">Austropuccinia psidii MF-1</name>
    <dbReference type="NCBI Taxonomy" id="1389203"/>
    <lineage>
        <taxon>Eukaryota</taxon>
        <taxon>Fungi</taxon>
        <taxon>Dikarya</taxon>
        <taxon>Basidiomycota</taxon>
        <taxon>Pucciniomycotina</taxon>
        <taxon>Pucciniomycetes</taxon>
        <taxon>Pucciniales</taxon>
        <taxon>Sphaerophragmiaceae</taxon>
        <taxon>Austropuccinia</taxon>
    </lineage>
</organism>
<dbReference type="Proteomes" id="UP000765509">
    <property type="component" value="Unassembled WGS sequence"/>
</dbReference>
<comment type="caution">
    <text evidence="2">The sequence shown here is derived from an EMBL/GenBank/DDBJ whole genome shotgun (WGS) entry which is preliminary data.</text>
</comment>
<reference evidence="2" key="1">
    <citation type="submission" date="2021-03" db="EMBL/GenBank/DDBJ databases">
        <title>Draft genome sequence of rust myrtle Austropuccinia psidii MF-1, a brazilian biotype.</title>
        <authorList>
            <person name="Quecine M.C."/>
            <person name="Pachon D.M.R."/>
            <person name="Bonatelli M.L."/>
            <person name="Correr F.H."/>
            <person name="Franceschini L.M."/>
            <person name="Leite T.F."/>
            <person name="Margarido G.R.A."/>
            <person name="Almeida C.A."/>
            <person name="Ferrarezi J.A."/>
            <person name="Labate C.A."/>
        </authorList>
    </citation>
    <scope>NUCLEOTIDE SEQUENCE</scope>
    <source>
        <strain evidence="2">MF-1</strain>
    </source>
</reference>
<feature type="compositionally biased region" description="Basic and acidic residues" evidence="1">
    <location>
        <begin position="90"/>
        <end position="102"/>
    </location>
</feature>
<feature type="compositionally biased region" description="Basic and acidic residues" evidence="1">
    <location>
        <begin position="65"/>
        <end position="74"/>
    </location>
</feature>
<dbReference type="EMBL" id="AVOT02049323">
    <property type="protein sequence ID" value="MBW0544490.1"/>
    <property type="molecule type" value="Genomic_DNA"/>
</dbReference>
<evidence type="ECO:0000313" key="3">
    <source>
        <dbReference type="Proteomes" id="UP000765509"/>
    </source>
</evidence>
<evidence type="ECO:0000313" key="2">
    <source>
        <dbReference type="EMBL" id="MBW0544490.1"/>
    </source>
</evidence>
<dbReference type="AlphaFoldDB" id="A0A9Q3FV64"/>
<protein>
    <submittedName>
        <fullName evidence="2">Uncharacterized protein</fullName>
    </submittedName>
</protein>
<keyword evidence="3" id="KW-1185">Reference proteome</keyword>
<accession>A0A9Q3FV64</accession>
<feature type="region of interest" description="Disordered" evidence="1">
    <location>
        <begin position="61"/>
        <end position="102"/>
    </location>
</feature>
<proteinExistence type="predicted"/>
<feature type="non-terminal residue" evidence="2">
    <location>
        <position position="1"/>
    </location>
</feature>
<sequence length="102" mass="11398">TFSIFFAVPQLQDHITAALNTRLATNPHLKIHTNDLLDMIRQITTASPSFDHSTKNARINALFPGHRDRNEGQKSRSTSAPQSTARTTKTKKEAKNFDPSKP</sequence>
<name>A0A9Q3FV64_9BASI</name>